<sequence>MTQTKIANLVNPQVMGDMVAAKLPKKLRVAPFATIDRTLVGVPGNTITVPSYTYIGDAEDVNEGVEAGVVTLGTSTKTATIKKAMKAVELTDEAVLSGYGDPVGNAENQLALAVASKIDNDALDALLATNTRKFDSKTKAISYDVIVDAIDLFEEEVNTEKVMFVNPKQVTTLRKDPNFISADKYPANVVMSGEIGTIANTRIVPTKKVKLDTTSAFYTCPIIKLTHDDETEQDTAALTVYLKRDPNIEVDRKSLKRTTEISIDEFYTVAVSDDSKVVLADIKK</sequence>
<dbReference type="NCBIfam" id="TIGR04387">
    <property type="entry name" value="capsid_maj_N4"/>
    <property type="match status" value="1"/>
</dbReference>
<proteinExistence type="predicted"/>
<organism evidence="1">
    <name type="scientific">Siphoviridae sp. ctImC2</name>
    <dbReference type="NCBI Taxonomy" id="2826238"/>
    <lineage>
        <taxon>Viruses</taxon>
        <taxon>Duplodnaviria</taxon>
        <taxon>Heunggongvirae</taxon>
        <taxon>Uroviricota</taxon>
        <taxon>Caudoviricetes</taxon>
    </lineage>
</organism>
<evidence type="ECO:0000313" key="1">
    <source>
        <dbReference type="EMBL" id="DAD83182.1"/>
    </source>
</evidence>
<accession>A0A8S5MLQ1</accession>
<reference evidence="1" key="1">
    <citation type="journal article" date="2021" name="Proc. Natl. Acad. Sci. U.S.A.">
        <title>A Catalog of Tens of Thousands of Viruses from Human Metagenomes Reveals Hidden Associations with Chronic Diseases.</title>
        <authorList>
            <person name="Tisza M.J."/>
            <person name="Buck C.B."/>
        </authorList>
    </citation>
    <scope>NUCLEOTIDE SEQUENCE</scope>
    <source>
        <strain evidence="1">CtImC2</strain>
    </source>
</reference>
<dbReference type="SUPFAM" id="SSF56563">
    <property type="entry name" value="Major capsid protein gp5"/>
    <property type="match status" value="1"/>
</dbReference>
<protein>
    <submittedName>
        <fullName evidence="1">Major capsid protein</fullName>
    </submittedName>
</protein>
<dbReference type="EMBL" id="BK014930">
    <property type="protein sequence ID" value="DAD83182.1"/>
    <property type="molecule type" value="Genomic_DNA"/>
</dbReference>
<name>A0A8S5MLQ1_9CAUD</name>
<dbReference type="Pfam" id="PF25209">
    <property type="entry name" value="Phage_capsid_4"/>
    <property type="match status" value="1"/>
</dbReference>